<keyword evidence="3" id="KW-0238">DNA-binding</keyword>
<evidence type="ECO:0000256" key="5">
    <source>
        <dbReference type="SAM" id="MobiDB-lite"/>
    </source>
</evidence>
<evidence type="ECO:0000256" key="4">
    <source>
        <dbReference type="ARBA" id="ARBA00023163"/>
    </source>
</evidence>
<dbReference type="PANTHER" id="PTHR30385:SF7">
    <property type="entry name" value="RNA POLYMERASE SIGMA FACTOR FLIA"/>
    <property type="match status" value="1"/>
</dbReference>
<dbReference type="SUPFAM" id="SSF88946">
    <property type="entry name" value="Sigma2 domain of RNA polymerase sigma factors"/>
    <property type="match status" value="1"/>
</dbReference>
<dbReference type="Proteomes" id="UP000320390">
    <property type="component" value="Chromosome"/>
</dbReference>
<dbReference type="GO" id="GO:0006352">
    <property type="term" value="P:DNA-templated transcription initiation"/>
    <property type="evidence" value="ECO:0007669"/>
    <property type="project" value="InterPro"/>
</dbReference>
<dbReference type="SUPFAM" id="SSF88659">
    <property type="entry name" value="Sigma3 and sigma4 domains of RNA polymerase sigma factors"/>
    <property type="match status" value="2"/>
</dbReference>
<sequence length="281" mass="31788">MSSDQESPDAQPLASAAELKAVEAKRLWDEFFKVPGDETRNSLVEWYQGLIAQIVRRFGSRLPRSVDRGDLVTAANMGLISAIHGFDPERGVRFESYCELRVKGALLDELRSQDWLPRPWRQKIEQQKRTVEHLRRELGREPGDGEIASAMGFALDVYQQTFGVGLPGTPSGSMPSGESGSDDGGSQVSALDIVQDRSVETPGDQLSRDELLQLASQRMTDQERRIVYLKYWEEMPMREIGELTGLSESRVCKIHTRLIDRLQDRFRVNQEDDRSVIESGY</sequence>
<keyword evidence="1" id="KW-0805">Transcription regulation</keyword>
<dbReference type="PANTHER" id="PTHR30385">
    <property type="entry name" value="SIGMA FACTOR F FLAGELLAR"/>
    <property type="match status" value="1"/>
</dbReference>
<evidence type="ECO:0000256" key="3">
    <source>
        <dbReference type="ARBA" id="ARBA00023125"/>
    </source>
</evidence>
<keyword evidence="9" id="KW-1185">Reference proteome</keyword>
<keyword evidence="2" id="KW-0731">Sigma factor</keyword>
<feature type="domain" description="RNA polymerase sigma-70 region 2" evidence="6">
    <location>
        <begin position="43"/>
        <end position="115"/>
    </location>
</feature>
<feature type="domain" description="RNA polymerase sigma-70 region 4" evidence="7">
    <location>
        <begin position="218"/>
        <end position="263"/>
    </location>
</feature>
<evidence type="ECO:0000256" key="2">
    <source>
        <dbReference type="ARBA" id="ARBA00023082"/>
    </source>
</evidence>
<dbReference type="InterPro" id="IPR013324">
    <property type="entry name" value="RNA_pol_sigma_r3/r4-like"/>
</dbReference>
<evidence type="ECO:0000256" key="1">
    <source>
        <dbReference type="ARBA" id="ARBA00023015"/>
    </source>
</evidence>
<accession>A0A518ER99</accession>
<keyword evidence="4" id="KW-0804">Transcription</keyword>
<dbReference type="NCBIfam" id="TIGR02937">
    <property type="entry name" value="sigma70-ECF"/>
    <property type="match status" value="1"/>
</dbReference>
<name>A0A518ER99_9BACT</name>
<dbReference type="InterPro" id="IPR014284">
    <property type="entry name" value="RNA_pol_sigma-70_dom"/>
</dbReference>
<dbReference type="EMBL" id="CP036434">
    <property type="protein sequence ID" value="QDV06565.1"/>
    <property type="molecule type" value="Genomic_DNA"/>
</dbReference>
<dbReference type="AlphaFoldDB" id="A0A518ER99"/>
<dbReference type="GO" id="GO:0003677">
    <property type="term" value="F:DNA binding"/>
    <property type="evidence" value="ECO:0007669"/>
    <property type="project" value="UniProtKB-KW"/>
</dbReference>
<gene>
    <name evidence="8" type="primary">sigD_1</name>
    <name evidence="8" type="ORF">Poly30_20750</name>
</gene>
<evidence type="ECO:0000259" key="7">
    <source>
        <dbReference type="Pfam" id="PF04545"/>
    </source>
</evidence>
<dbReference type="OrthoDB" id="9783788at2"/>
<dbReference type="Pfam" id="PF04545">
    <property type="entry name" value="Sigma70_r4"/>
    <property type="match status" value="1"/>
</dbReference>
<dbReference type="InterPro" id="IPR013325">
    <property type="entry name" value="RNA_pol_sigma_r2"/>
</dbReference>
<dbReference type="RefSeq" id="WP_145196853.1">
    <property type="nucleotide sequence ID" value="NZ_CP036434.1"/>
</dbReference>
<dbReference type="GO" id="GO:0016987">
    <property type="term" value="F:sigma factor activity"/>
    <property type="evidence" value="ECO:0007669"/>
    <property type="project" value="UniProtKB-KW"/>
</dbReference>
<dbReference type="InterPro" id="IPR007630">
    <property type="entry name" value="RNA_pol_sigma70_r4"/>
</dbReference>
<protein>
    <submittedName>
        <fullName evidence="8">RNA polymerase sigma-D factor</fullName>
    </submittedName>
</protein>
<feature type="region of interest" description="Disordered" evidence="5">
    <location>
        <begin position="164"/>
        <end position="187"/>
    </location>
</feature>
<proteinExistence type="predicted"/>
<feature type="compositionally biased region" description="Low complexity" evidence="5">
    <location>
        <begin position="167"/>
        <end position="187"/>
    </location>
</feature>
<dbReference type="PRINTS" id="PR00046">
    <property type="entry name" value="SIGMA70FCT"/>
</dbReference>
<evidence type="ECO:0000313" key="9">
    <source>
        <dbReference type="Proteomes" id="UP000320390"/>
    </source>
</evidence>
<organism evidence="8 9">
    <name type="scientific">Saltatorellus ferox</name>
    <dbReference type="NCBI Taxonomy" id="2528018"/>
    <lineage>
        <taxon>Bacteria</taxon>
        <taxon>Pseudomonadati</taxon>
        <taxon>Planctomycetota</taxon>
        <taxon>Planctomycetia</taxon>
        <taxon>Planctomycetia incertae sedis</taxon>
        <taxon>Saltatorellus</taxon>
    </lineage>
</organism>
<dbReference type="InterPro" id="IPR000943">
    <property type="entry name" value="RNA_pol_sigma70"/>
</dbReference>
<dbReference type="InterPro" id="IPR007627">
    <property type="entry name" value="RNA_pol_sigma70_r2"/>
</dbReference>
<dbReference type="CDD" id="cd06171">
    <property type="entry name" value="Sigma70_r4"/>
    <property type="match status" value="1"/>
</dbReference>
<dbReference type="Gene3D" id="1.20.140.160">
    <property type="match status" value="1"/>
</dbReference>
<evidence type="ECO:0000259" key="6">
    <source>
        <dbReference type="Pfam" id="PF04542"/>
    </source>
</evidence>
<dbReference type="Gene3D" id="1.10.1740.10">
    <property type="match status" value="1"/>
</dbReference>
<reference evidence="8 9" key="1">
    <citation type="submission" date="2019-02" db="EMBL/GenBank/DDBJ databases">
        <title>Deep-cultivation of Planctomycetes and their phenomic and genomic characterization uncovers novel biology.</title>
        <authorList>
            <person name="Wiegand S."/>
            <person name="Jogler M."/>
            <person name="Boedeker C."/>
            <person name="Pinto D."/>
            <person name="Vollmers J."/>
            <person name="Rivas-Marin E."/>
            <person name="Kohn T."/>
            <person name="Peeters S.H."/>
            <person name="Heuer A."/>
            <person name="Rast P."/>
            <person name="Oberbeckmann S."/>
            <person name="Bunk B."/>
            <person name="Jeske O."/>
            <person name="Meyerdierks A."/>
            <person name="Storesund J.E."/>
            <person name="Kallscheuer N."/>
            <person name="Luecker S."/>
            <person name="Lage O.M."/>
            <person name="Pohl T."/>
            <person name="Merkel B.J."/>
            <person name="Hornburger P."/>
            <person name="Mueller R.-W."/>
            <person name="Bruemmer F."/>
            <person name="Labrenz M."/>
            <person name="Spormann A.M."/>
            <person name="Op den Camp H."/>
            <person name="Overmann J."/>
            <person name="Amann R."/>
            <person name="Jetten M.S.M."/>
            <person name="Mascher T."/>
            <person name="Medema M.H."/>
            <person name="Devos D.P."/>
            <person name="Kaster A.-K."/>
            <person name="Ovreas L."/>
            <person name="Rohde M."/>
            <person name="Galperin M.Y."/>
            <person name="Jogler C."/>
        </authorList>
    </citation>
    <scope>NUCLEOTIDE SEQUENCE [LARGE SCALE GENOMIC DNA]</scope>
    <source>
        <strain evidence="8 9">Poly30</strain>
    </source>
</reference>
<dbReference type="Pfam" id="PF04542">
    <property type="entry name" value="Sigma70_r2"/>
    <property type="match status" value="1"/>
</dbReference>
<evidence type="ECO:0000313" key="8">
    <source>
        <dbReference type="EMBL" id="QDV06565.1"/>
    </source>
</evidence>